<comment type="caution">
    <text evidence="1">The sequence shown here is derived from an EMBL/GenBank/DDBJ whole genome shotgun (WGS) entry which is preliminary data.</text>
</comment>
<dbReference type="Proteomes" id="UP000315753">
    <property type="component" value="Unassembled WGS sequence"/>
</dbReference>
<keyword evidence="2" id="KW-1185">Reference proteome</keyword>
<name>A0A540V261_9BACL</name>
<reference evidence="1 2" key="1">
    <citation type="submission" date="2019-06" db="EMBL/GenBank/DDBJ databases">
        <title>Genome sequence of Ureibacillus terrenus.</title>
        <authorList>
            <person name="Maclea K.S."/>
            <person name="Simoes M."/>
        </authorList>
    </citation>
    <scope>NUCLEOTIDE SEQUENCE [LARGE SCALE GENOMIC DNA]</scope>
    <source>
        <strain evidence="1 2">ATCC BAA-384</strain>
    </source>
</reference>
<accession>A0A540V261</accession>
<dbReference type="InterPro" id="IPR035218">
    <property type="entry name" value="DUF5327"/>
</dbReference>
<dbReference type="OrthoDB" id="2361717at2"/>
<organism evidence="1 2">
    <name type="scientific">Ureibacillus terrenus</name>
    <dbReference type="NCBI Taxonomy" id="118246"/>
    <lineage>
        <taxon>Bacteria</taxon>
        <taxon>Bacillati</taxon>
        <taxon>Bacillota</taxon>
        <taxon>Bacilli</taxon>
        <taxon>Bacillales</taxon>
        <taxon>Caryophanaceae</taxon>
        <taxon>Ureibacillus</taxon>
    </lineage>
</organism>
<dbReference type="Pfam" id="PF17261">
    <property type="entry name" value="DUF5327"/>
    <property type="match status" value="1"/>
</dbReference>
<protein>
    <submittedName>
        <fullName evidence="1">Uncharacterized protein</fullName>
    </submittedName>
</protein>
<dbReference type="EMBL" id="VIGD01000008">
    <property type="protein sequence ID" value="TQE90842.1"/>
    <property type="molecule type" value="Genomic_DNA"/>
</dbReference>
<proteinExistence type="predicted"/>
<dbReference type="RefSeq" id="WP_141602134.1">
    <property type="nucleotide sequence ID" value="NZ_JARMSB010000008.1"/>
</dbReference>
<evidence type="ECO:0000313" key="2">
    <source>
        <dbReference type="Proteomes" id="UP000315753"/>
    </source>
</evidence>
<gene>
    <name evidence="1" type="ORF">FKZ59_07480</name>
</gene>
<sequence length="82" mass="9415">MITYQRLLEEMEEYVIKAKNAKDDREFRELLSGIRAMCDVVLNEKQRAQAVRKELPPASGEPLLSPVKIEDEDANGDSIFDF</sequence>
<dbReference type="AlphaFoldDB" id="A0A540V261"/>
<evidence type="ECO:0000313" key="1">
    <source>
        <dbReference type="EMBL" id="TQE90842.1"/>
    </source>
</evidence>